<dbReference type="InParanoid" id="A0A0C3D5X9"/>
<sequence>MKRYTKKRLGKGKKSGERGREEEGEQREVLRIDRDEGGETAESLTGGHDLKFEGLTTRSQVQMTSFESIYLTLGDATTLLEHGWHSP</sequence>
<dbReference type="Proteomes" id="UP000053989">
    <property type="component" value="Unassembled WGS sequence"/>
</dbReference>
<name>A0A0C3D5X9_9AGAM</name>
<dbReference type="AlphaFoldDB" id="A0A0C3D5X9"/>
<feature type="compositionally biased region" description="Basic and acidic residues" evidence="1">
    <location>
        <begin position="14"/>
        <end position="37"/>
    </location>
</feature>
<keyword evidence="3" id="KW-1185">Reference proteome</keyword>
<feature type="compositionally biased region" description="Basic residues" evidence="1">
    <location>
        <begin position="1"/>
        <end position="13"/>
    </location>
</feature>
<dbReference type="EMBL" id="KN822255">
    <property type="protein sequence ID" value="KIM51501.1"/>
    <property type="molecule type" value="Genomic_DNA"/>
</dbReference>
<feature type="region of interest" description="Disordered" evidence="1">
    <location>
        <begin position="1"/>
        <end position="46"/>
    </location>
</feature>
<reference evidence="2 3" key="1">
    <citation type="submission" date="2014-04" db="EMBL/GenBank/DDBJ databases">
        <authorList>
            <consortium name="DOE Joint Genome Institute"/>
            <person name="Kuo A."/>
            <person name="Kohler A."/>
            <person name="Nagy L.G."/>
            <person name="Floudas D."/>
            <person name="Copeland A."/>
            <person name="Barry K.W."/>
            <person name="Cichocki N."/>
            <person name="Veneault-Fourrey C."/>
            <person name="LaButti K."/>
            <person name="Lindquist E.A."/>
            <person name="Lipzen A."/>
            <person name="Lundell T."/>
            <person name="Morin E."/>
            <person name="Murat C."/>
            <person name="Sun H."/>
            <person name="Tunlid A."/>
            <person name="Henrissat B."/>
            <person name="Grigoriev I.V."/>
            <person name="Hibbett D.S."/>
            <person name="Martin F."/>
            <person name="Nordberg H.P."/>
            <person name="Cantor M.N."/>
            <person name="Hua S.X."/>
        </authorList>
    </citation>
    <scope>NUCLEOTIDE SEQUENCE [LARGE SCALE GENOMIC DNA]</scope>
    <source>
        <strain evidence="2 3">Foug A</strain>
    </source>
</reference>
<dbReference type="HOGENOM" id="CLU_2484639_0_0_1"/>
<organism evidence="2 3">
    <name type="scientific">Scleroderma citrinum Foug A</name>
    <dbReference type="NCBI Taxonomy" id="1036808"/>
    <lineage>
        <taxon>Eukaryota</taxon>
        <taxon>Fungi</taxon>
        <taxon>Dikarya</taxon>
        <taxon>Basidiomycota</taxon>
        <taxon>Agaricomycotina</taxon>
        <taxon>Agaricomycetes</taxon>
        <taxon>Agaricomycetidae</taxon>
        <taxon>Boletales</taxon>
        <taxon>Sclerodermatineae</taxon>
        <taxon>Sclerodermataceae</taxon>
        <taxon>Scleroderma</taxon>
    </lineage>
</organism>
<protein>
    <submittedName>
        <fullName evidence="2">Uncharacterized protein</fullName>
    </submittedName>
</protein>
<evidence type="ECO:0000313" key="2">
    <source>
        <dbReference type="EMBL" id="KIM51501.1"/>
    </source>
</evidence>
<accession>A0A0C3D5X9</accession>
<gene>
    <name evidence="2" type="ORF">SCLCIDRAFT_1224520</name>
</gene>
<evidence type="ECO:0000256" key="1">
    <source>
        <dbReference type="SAM" id="MobiDB-lite"/>
    </source>
</evidence>
<proteinExistence type="predicted"/>
<reference evidence="3" key="2">
    <citation type="submission" date="2015-01" db="EMBL/GenBank/DDBJ databases">
        <title>Evolutionary Origins and Diversification of the Mycorrhizal Mutualists.</title>
        <authorList>
            <consortium name="DOE Joint Genome Institute"/>
            <consortium name="Mycorrhizal Genomics Consortium"/>
            <person name="Kohler A."/>
            <person name="Kuo A."/>
            <person name="Nagy L.G."/>
            <person name="Floudas D."/>
            <person name="Copeland A."/>
            <person name="Barry K.W."/>
            <person name="Cichocki N."/>
            <person name="Veneault-Fourrey C."/>
            <person name="LaButti K."/>
            <person name="Lindquist E.A."/>
            <person name="Lipzen A."/>
            <person name="Lundell T."/>
            <person name="Morin E."/>
            <person name="Murat C."/>
            <person name="Riley R."/>
            <person name="Ohm R."/>
            <person name="Sun H."/>
            <person name="Tunlid A."/>
            <person name="Henrissat B."/>
            <person name="Grigoriev I.V."/>
            <person name="Hibbett D.S."/>
            <person name="Martin F."/>
        </authorList>
    </citation>
    <scope>NUCLEOTIDE SEQUENCE [LARGE SCALE GENOMIC DNA]</scope>
    <source>
        <strain evidence="3">Foug A</strain>
    </source>
</reference>
<evidence type="ECO:0000313" key="3">
    <source>
        <dbReference type="Proteomes" id="UP000053989"/>
    </source>
</evidence>